<protein>
    <submittedName>
        <fullName evidence="2">Uncharacterized protein</fullName>
    </submittedName>
</protein>
<dbReference type="Gramene" id="OMP11481">
    <property type="protein sequence ID" value="OMP11481"/>
    <property type="gene ID" value="CCACVL1_00497"/>
</dbReference>
<dbReference type="EMBL" id="AWWV01001250">
    <property type="protein sequence ID" value="OMP11481.1"/>
    <property type="molecule type" value="Genomic_DNA"/>
</dbReference>
<reference evidence="2 3" key="1">
    <citation type="submission" date="2013-09" db="EMBL/GenBank/DDBJ databases">
        <title>Corchorus capsularis genome sequencing.</title>
        <authorList>
            <person name="Alam M."/>
            <person name="Haque M.S."/>
            <person name="Islam M.S."/>
            <person name="Emdad E.M."/>
            <person name="Islam M.M."/>
            <person name="Ahmed B."/>
            <person name="Halim A."/>
            <person name="Hossen Q.M.M."/>
            <person name="Hossain M.Z."/>
            <person name="Ahmed R."/>
            <person name="Khan M.M."/>
            <person name="Islam R."/>
            <person name="Rashid M.M."/>
            <person name="Khan S.A."/>
            <person name="Rahman M.S."/>
            <person name="Alam M."/>
        </authorList>
    </citation>
    <scope>NUCLEOTIDE SEQUENCE [LARGE SCALE GENOMIC DNA]</scope>
    <source>
        <strain evidence="3">cv. CVL-1</strain>
        <tissue evidence="2">Whole seedling</tissue>
    </source>
</reference>
<feature type="compositionally biased region" description="Polar residues" evidence="1">
    <location>
        <begin position="1"/>
        <end position="15"/>
    </location>
</feature>
<dbReference type="AlphaFoldDB" id="A0A1R3KWK9"/>
<name>A0A1R3KWK9_COCAP</name>
<feature type="compositionally biased region" description="Polar residues" evidence="1">
    <location>
        <begin position="29"/>
        <end position="41"/>
    </location>
</feature>
<evidence type="ECO:0000256" key="1">
    <source>
        <dbReference type="SAM" id="MobiDB-lite"/>
    </source>
</evidence>
<comment type="caution">
    <text evidence="2">The sequence shown here is derived from an EMBL/GenBank/DDBJ whole genome shotgun (WGS) entry which is preliminary data.</text>
</comment>
<sequence length="41" mass="4896">MASPTLQRHNFTNPNRHFPQIEHKPPETQELTLNPNQFEQK</sequence>
<dbReference type="Proteomes" id="UP000188268">
    <property type="component" value="Unassembled WGS sequence"/>
</dbReference>
<feature type="region of interest" description="Disordered" evidence="1">
    <location>
        <begin position="1"/>
        <end position="41"/>
    </location>
</feature>
<evidence type="ECO:0000313" key="3">
    <source>
        <dbReference type="Proteomes" id="UP000188268"/>
    </source>
</evidence>
<proteinExistence type="predicted"/>
<accession>A0A1R3KWK9</accession>
<feature type="non-terminal residue" evidence="2">
    <location>
        <position position="41"/>
    </location>
</feature>
<gene>
    <name evidence="2" type="ORF">CCACVL1_00497</name>
</gene>
<evidence type="ECO:0000313" key="2">
    <source>
        <dbReference type="EMBL" id="OMP11481.1"/>
    </source>
</evidence>
<organism evidence="2 3">
    <name type="scientific">Corchorus capsularis</name>
    <name type="common">Jute</name>
    <dbReference type="NCBI Taxonomy" id="210143"/>
    <lineage>
        <taxon>Eukaryota</taxon>
        <taxon>Viridiplantae</taxon>
        <taxon>Streptophyta</taxon>
        <taxon>Embryophyta</taxon>
        <taxon>Tracheophyta</taxon>
        <taxon>Spermatophyta</taxon>
        <taxon>Magnoliopsida</taxon>
        <taxon>eudicotyledons</taxon>
        <taxon>Gunneridae</taxon>
        <taxon>Pentapetalae</taxon>
        <taxon>rosids</taxon>
        <taxon>malvids</taxon>
        <taxon>Malvales</taxon>
        <taxon>Malvaceae</taxon>
        <taxon>Grewioideae</taxon>
        <taxon>Apeibeae</taxon>
        <taxon>Corchorus</taxon>
    </lineage>
</organism>
<keyword evidence="3" id="KW-1185">Reference proteome</keyword>